<name>A0AAD3MX95_LATJO</name>
<reference evidence="2" key="1">
    <citation type="submission" date="2022-08" db="EMBL/GenBank/DDBJ databases">
        <title>Genome sequencing of akame (Lates japonicus).</title>
        <authorList>
            <person name="Hashiguchi Y."/>
            <person name="Takahashi H."/>
        </authorList>
    </citation>
    <scope>NUCLEOTIDE SEQUENCE</scope>
    <source>
        <strain evidence="2">Kochi</strain>
    </source>
</reference>
<feature type="compositionally biased region" description="Polar residues" evidence="1">
    <location>
        <begin position="101"/>
        <end position="138"/>
    </location>
</feature>
<evidence type="ECO:0000256" key="1">
    <source>
        <dbReference type="SAM" id="MobiDB-lite"/>
    </source>
</evidence>
<dbReference type="Proteomes" id="UP001279410">
    <property type="component" value="Unassembled WGS sequence"/>
</dbReference>
<feature type="region of interest" description="Disordered" evidence="1">
    <location>
        <begin position="65"/>
        <end position="148"/>
    </location>
</feature>
<gene>
    <name evidence="2" type="ORF">AKAME5_002906000</name>
</gene>
<protein>
    <submittedName>
        <fullName evidence="2">Transcription factor 4 isoform X1</fullName>
    </submittedName>
</protein>
<sequence>MRSVCQYSDYNRDSRVILLQTSSAGFPKLILYTRYSHRHTHRDGHHGEGSLGMIVAVWAQQGYHGSMLGAGNSAHGPAQAPPTRDSPSRQTGYSPDHEQQPKIQSSTPVGPPSSQVNTRRSPANNHIYTQTATINKTNTKQEAELTSD</sequence>
<organism evidence="2 3">
    <name type="scientific">Lates japonicus</name>
    <name type="common">Japanese lates</name>
    <dbReference type="NCBI Taxonomy" id="270547"/>
    <lineage>
        <taxon>Eukaryota</taxon>
        <taxon>Metazoa</taxon>
        <taxon>Chordata</taxon>
        <taxon>Craniata</taxon>
        <taxon>Vertebrata</taxon>
        <taxon>Euteleostomi</taxon>
        <taxon>Actinopterygii</taxon>
        <taxon>Neopterygii</taxon>
        <taxon>Teleostei</taxon>
        <taxon>Neoteleostei</taxon>
        <taxon>Acanthomorphata</taxon>
        <taxon>Carangaria</taxon>
        <taxon>Carangaria incertae sedis</taxon>
        <taxon>Centropomidae</taxon>
        <taxon>Lates</taxon>
    </lineage>
</organism>
<proteinExistence type="predicted"/>
<accession>A0AAD3MX95</accession>
<feature type="compositionally biased region" description="Basic and acidic residues" evidence="1">
    <location>
        <begin position="139"/>
        <end position="148"/>
    </location>
</feature>
<comment type="caution">
    <text evidence="2">The sequence shown here is derived from an EMBL/GenBank/DDBJ whole genome shotgun (WGS) entry which is preliminary data.</text>
</comment>
<dbReference type="EMBL" id="BRZM01005043">
    <property type="protein sequence ID" value="GLD61326.1"/>
    <property type="molecule type" value="Genomic_DNA"/>
</dbReference>
<evidence type="ECO:0000313" key="3">
    <source>
        <dbReference type="Proteomes" id="UP001279410"/>
    </source>
</evidence>
<keyword evidence="3" id="KW-1185">Reference proteome</keyword>
<evidence type="ECO:0000313" key="2">
    <source>
        <dbReference type="EMBL" id="GLD61326.1"/>
    </source>
</evidence>
<dbReference type="AlphaFoldDB" id="A0AAD3MX95"/>